<dbReference type="RefSeq" id="WP_187466835.1">
    <property type="nucleotide sequence ID" value="NZ_JACSIT010000104.1"/>
</dbReference>
<keyword evidence="1" id="KW-0732">Signal</keyword>
<evidence type="ECO:0000313" key="2">
    <source>
        <dbReference type="EMBL" id="MBC6994763.1"/>
    </source>
</evidence>
<keyword evidence="3" id="KW-1185">Reference proteome</keyword>
<organism evidence="2 3">
    <name type="scientific">Neolewinella lacunae</name>
    <dbReference type="NCBI Taxonomy" id="1517758"/>
    <lineage>
        <taxon>Bacteria</taxon>
        <taxon>Pseudomonadati</taxon>
        <taxon>Bacteroidota</taxon>
        <taxon>Saprospiria</taxon>
        <taxon>Saprospirales</taxon>
        <taxon>Lewinellaceae</taxon>
        <taxon>Neolewinella</taxon>
    </lineage>
</organism>
<comment type="caution">
    <text evidence="2">The sequence shown here is derived from an EMBL/GenBank/DDBJ whole genome shotgun (WGS) entry which is preliminary data.</text>
</comment>
<reference evidence="2" key="1">
    <citation type="submission" date="2020-08" db="EMBL/GenBank/DDBJ databases">
        <title>Lewinella bacteria from marine environments.</title>
        <authorList>
            <person name="Zhong Y."/>
        </authorList>
    </citation>
    <scope>NUCLEOTIDE SEQUENCE</scope>
    <source>
        <strain evidence="2">KCTC 42187</strain>
    </source>
</reference>
<name>A0A923PIG9_9BACT</name>
<protein>
    <recommendedName>
        <fullName evidence="4">Lipoprotein</fullName>
    </recommendedName>
</protein>
<gene>
    <name evidence="2" type="ORF">H9S92_11345</name>
</gene>
<evidence type="ECO:0000313" key="3">
    <source>
        <dbReference type="Proteomes" id="UP000650081"/>
    </source>
</evidence>
<feature type="chain" id="PRO_5037825893" description="Lipoprotein" evidence="1">
    <location>
        <begin position="18"/>
        <end position="327"/>
    </location>
</feature>
<sequence>MSTPRFILLIALATAFAACKNAEGPVVDANSAVPARILDFTFEPGKRFGPIVSDSASRSQVLALYGDSAVLGTIFIGEGYEEEAVILFPDNPRRRAELYYNESYDTLRPSFIRITGNYEEGEEMRSDWTSTNGLSIGTSIGEVEKINGQPFTISGFGWDYGGQVVNWNGGAFAAGFSPSFLLTAEGEETPMELLGDGTELKSDDPTLRKARPVVISISTDLGRTPPNYLGRWRSVADPEEELEFQPTQVLYYRAGSLTLSNKLEFLPGCQETACGFSGAGGTNEFCLIEKGEFDVQCHVIIRAFNDTLQYFTMGLDGEEIPTFVRQK</sequence>
<dbReference type="PROSITE" id="PS51257">
    <property type="entry name" value="PROKAR_LIPOPROTEIN"/>
    <property type="match status" value="1"/>
</dbReference>
<evidence type="ECO:0008006" key="4">
    <source>
        <dbReference type="Google" id="ProtNLM"/>
    </source>
</evidence>
<dbReference type="EMBL" id="JACSIT010000104">
    <property type="protein sequence ID" value="MBC6994763.1"/>
    <property type="molecule type" value="Genomic_DNA"/>
</dbReference>
<evidence type="ECO:0000256" key="1">
    <source>
        <dbReference type="SAM" id="SignalP"/>
    </source>
</evidence>
<dbReference type="Proteomes" id="UP000650081">
    <property type="component" value="Unassembled WGS sequence"/>
</dbReference>
<feature type="signal peptide" evidence="1">
    <location>
        <begin position="1"/>
        <end position="17"/>
    </location>
</feature>
<accession>A0A923PIG9</accession>
<proteinExistence type="predicted"/>
<dbReference type="AlphaFoldDB" id="A0A923PIG9"/>